<dbReference type="SUPFAM" id="SSF48179">
    <property type="entry name" value="6-phosphogluconate dehydrogenase C-terminal domain-like"/>
    <property type="match status" value="1"/>
</dbReference>
<keyword evidence="11" id="KW-1185">Reference proteome</keyword>
<dbReference type="OrthoDB" id="10263760at2759"/>
<comment type="catalytic activity">
    <reaction evidence="4 6">
        <text>sn-glycerol 3-phosphate + NAD(+) = dihydroxyacetone phosphate + NADH + H(+)</text>
        <dbReference type="Rhea" id="RHEA:11092"/>
        <dbReference type="ChEBI" id="CHEBI:15378"/>
        <dbReference type="ChEBI" id="CHEBI:57540"/>
        <dbReference type="ChEBI" id="CHEBI:57597"/>
        <dbReference type="ChEBI" id="CHEBI:57642"/>
        <dbReference type="ChEBI" id="CHEBI:57945"/>
        <dbReference type="EC" id="1.1.1.8"/>
    </reaction>
</comment>
<evidence type="ECO:0000256" key="4">
    <source>
        <dbReference type="ARBA" id="ARBA00048683"/>
    </source>
</evidence>
<sequence>MAAVLEPSALNPLFPLKPYPSHSNHTTLKFHTFPSKSTFITLRLPHTNRPSCAGISSPPPEHSDPPTNSDPDRRRAVKLAWEKLVRWSRSWRSKVKTDVLERTNKVVVLGGGSFGTAMAAHVANKRAQLEVKMLVRDPQVCFSINERHCNCKYFPEHKLPENVVATTDAKDALLHADFCLHAVPVQFSSSFLEDVAEFVDPGLPFISLSKGLELNTMRMMSQIIPQALKNPRQPFVALSGPSFALELMNNLPTAMVVASKDKKLANAVQHLLSSSHLRISTSSDVTGVEIAGALKNVLAIAAGIVEGMNLGNNSMAALVAQGCSEIRWLATKMGAKPTTITGLSGTGDIMLTCFVNLSRNRTVGVRLGSGSRRCLYGWCCDCFGAEI</sequence>
<dbReference type="EC" id="1.1.1.8" evidence="6"/>
<evidence type="ECO:0000256" key="7">
    <source>
        <dbReference type="SAM" id="MobiDB-lite"/>
    </source>
</evidence>
<comment type="similarity">
    <text evidence="1 5">Belongs to the NAD-dependent glycerol-3-phosphate dehydrogenase family.</text>
</comment>
<dbReference type="PROSITE" id="PS00957">
    <property type="entry name" value="NAD_G3PDH"/>
    <property type="match status" value="1"/>
</dbReference>
<dbReference type="GO" id="GO:0005975">
    <property type="term" value="P:carbohydrate metabolic process"/>
    <property type="evidence" value="ECO:0007669"/>
    <property type="project" value="InterPro"/>
</dbReference>
<dbReference type="InterPro" id="IPR006109">
    <property type="entry name" value="G3P_DH_NAD-dep_C"/>
</dbReference>
<feature type="region of interest" description="Disordered" evidence="7">
    <location>
        <begin position="50"/>
        <end position="74"/>
    </location>
</feature>
<dbReference type="EMBL" id="JAAIUW010000009">
    <property type="protein sequence ID" value="KAF7816563.1"/>
    <property type="molecule type" value="Genomic_DNA"/>
</dbReference>
<dbReference type="Proteomes" id="UP000634136">
    <property type="component" value="Unassembled WGS sequence"/>
</dbReference>
<dbReference type="Pfam" id="PF01210">
    <property type="entry name" value="NAD_Gly3P_dh_N"/>
    <property type="match status" value="1"/>
</dbReference>
<evidence type="ECO:0000259" key="9">
    <source>
        <dbReference type="Pfam" id="PF07479"/>
    </source>
</evidence>
<dbReference type="GO" id="GO:0141152">
    <property type="term" value="F:glycerol-3-phosphate dehydrogenase (NAD+) activity"/>
    <property type="evidence" value="ECO:0007669"/>
    <property type="project" value="UniProtKB-UniRule"/>
</dbReference>
<dbReference type="InterPro" id="IPR011128">
    <property type="entry name" value="G3P_DH_NAD-dep_N"/>
</dbReference>
<dbReference type="GO" id="GO:0051287">
    <property type="term" value="F:NAD binding"/>
    <property type="evidence" value="ECO:0007669"/>
    <property type="project" value="UniProtKB-UniRule"/>
</dbReference>
<dbReference type="InterPro" id="IPR006168">
    <property type="entry name" value="G3P_DH_NAD-dep"/>
</dbReference>
<gene>
    <name evidence="10" type="ORF">G2W53_030532</name>
</gene>
<dbReference type="Pfam" id="PF07479">
    <property type="entry name" value="NAD_Gly3P_dh_C"/>
    <property type="match status" value="1"/>
</dbReference>
<evidence type="ECO:0000313" key="10">
    <source>
        <dbReference type="EMBL" id="KAF7816563.1"/>
    </source>
</evidence>
<dbReference type="PANTHER" id="PTHR11728">
    <property type="entry name" value="GLYCEROL-3-PHOSPHATE DEHYDROGENASE"/>
    <property type="match status" value="1"/>
</dbReference>
<evidence type="ECO:0000313" key="11">
    <source>
        <dbReference type="Proteomes" id="UP000634136"/>
    </source>
</evidence>
<evidence type="ECO:0000256" key="6">
    <source>
        <dbReference type="RuleBase" id="RU361243"/>
    </source>
</evidence>
<dbReference type="NCBIfam" id="NF000940">
    <property type="entry name" value="PRK00094.1-2"/>
    <property type="match status" value="1"/>
</dbReference>
<dbReference type="PRINTS" id="PR00077">
    <property type="entry name" value="GPDHDRGNASE"/>
</dbReference>
<evidence type="ECO:0000259" key="8">
    <source>
        <dbReference type="Pfam" id="PF01210"/>
    </source>
</evidence>
<accession>A0A834T645</accession>
<dbReference type="GO" id="GO:0005829">
    <property type="term" value="C:cytosol"/>
    <property type="evidence" value="ECO:0007669"/>
    <property type="project" value="TreeGrafter"/>
</dbReference>
<dbReference type="AlphaFoldDB" id="A0A834T645"/>
<dbReference type="SUPFAM" id="SSF51735">
    <property type="entry name" value="NAD(P)-binding Rossmann-fold domains"/>
    <property type="match status" value="1"/>
</dbReference>
<dbReference type="InterPro" id="IPR036291">
    <property type="entry name" value="NAD(P)-bd_dom_sf"/>
</dbReference>
<reference evidence="10" key="1">
    <citation type="submission" date="2020-09" db="EMBL/GenBank/DDBJ databases">
        <title>Genome-Enabled Discovery of Anthraquinone Biosynthesis in Senna tora.</title>
        <authorList>
            <person name="Kang S.-H."/>
            <person name="Pandey R.P."/>
            <person name="Lee C.-M."/>
            <person name="Sim J.-S."/>
            <person name="Jeong J.-T."/>
            <person name="Choi B.-S."/>
            <person name="Jung M."/>
            <person name="Ginzburg D."/>
            <person name="Zhao K."/>
            <person name="Won S.Y."/>
            <person name="Oh T.-J."/>
            <person name="Yu Y."/>
            <person name="Kim N.-H."/>
            <person name="Lee O.R."/>
            <person name="Lee T.-H."/>
            <person name="Bashyal P."/>
            <person name="Kim T.-S."/>
            <person name="Lee W.-H."/>
            <person name="Kawkins C."/>
            <person name="Kim C.-K."/>
            <person name="Kim J.S."/>
            <person name="Ahn B.O."/>
            <person name="Rhee S.Y."/>
            <person name="Sohng J.K."/>
        </authorList>
    </citation>
    <scope>NUCLEOTIDE SEQUENCE</scope>
    <source>
        <tissue evidence="10">Leaf</tissue>
    </source>
</reference>
<evidence type="ECO:0000256" key="5">
    <source>
        <dbReference type="RuleBase" id="RU000437"/>
    </source>
</evidence>
<organism evidence="10 11">
    <name type="scientific">Senna tora</name>
    <dbReference type="NCBI Taxonomy" id="362788"/>
    <lineage>
        <taxon>Eukaryota</taxon>
        <taxon>Viridiplantae</taxon>
        <taxon>Streptophyta</taxon>
        <taxon>Embryophyta</taxon>
        <taxon>Tracheophyta</taxon>
        <taxon>Spermatophyta</taxon>
        <taxon>Magnoliopsida</taxon>
        <taxon>eudicotyledons</taxon>
        <taxon>Gunneridae</taxon>
        <taxon>Pentapetalae</taxon>
        <taxon>rosids</taxon>
        <taxon>fabids</taxon>
        <taxon>Fabales</taxon>
        <taxon>Fabaceae</taxon>
        <taxon>Caesalpinioideae</taxon>
        <taxon>Cassia clade</taxon>
        <taxon>Senna</taxon>
    </lineage>
</organism>
<dbReference type="Gene3D" id="3.40.50.720">
    <property type="entry name" value="NAD(P)-binding Rossmann-like Domain"/>
    <property type="match status" value="1"/>
</dbReference>
<dbReference type="GO" id="GO:0046168">
    <property type="term" value="P:glycerol-3-phosphate catabolic process"/>
    <property type="evidence" value="ECO:0007669"/>
    <property type="project" value="UniProtKB-UniRule"/>
</dbReference>
<dbReference type="InterPro" id="IPR013328">
    <property type="entry name" value="6PGD_dom2"/>
</dbReference>
<dbReference type="PANTHER" id="PTHR11728:SF1">
    <property type="entry name" value="GLYCEROL-3-PHOSPHATE DEHYDROGENASE [NAD(+)] 2, CHLOROPLASTIC"/>
    <property type="match status" value="1"/>
</dbReference>
<comment type="caution">
    <text evidence="10">The sequence shown here is derived from an EMBL/GenBank/DDBJ whole genome shotgun (WGS) entry which is preliminary data.</text>
</comment>
<protein>
    <recommendedName>
        <fullName evidence="6">Glycerol-3-phosphate dehydrogenase [NAD(+)]</fullName>
        <ecNumber evidence="6">1.1.1.8</ecNumber>
    </recommendedName>
</protein>
<dbReference type="Gene3D" id="1.10.1040.10">
    <property type="entry name" value="N-(1-d-carboxylethyl)-l-norvaline Dehydrogenase, domain 2"/>
    <property type="match status" value="1"/>
</dbReference>
<evidence type="ECO:0000256" key="3">
    <source>
        <dbReference type="ARBA" id="ARBA00023027"/>
    </source>
</evidence>
<keyword evidence="2 5" id="KW-0560">Oxidoreductase</keyword>
<dbReference type="NCBIfam" id="NF000942">
    <property type="entry name" value="PRK00094.1-4"/>
    <property type="match status" value="1"/>
</dbReference>
<dbReference type="FunFam" id="3.40.50.720:FF:000019">
    <property type="entry name" value="Glycerol-3-phosphate dehydrogenase [NAD(P)+]"/>
    <property type="match status" value="1"/>
</dbReference>
<feature type="domain" description="Glycerol-3-phosphate dehydrogenase NAD-dependent N-terminal" evidence="8">
    <location>
        <begin position="105"/>
        <end position="264"/>
    </location>
</feature>
<evidence type="ECO:0000256" key="1">
    <source>
        <dbReference type="ARBA" id="ARBA00011009"/>
    </source>
</evidence>
<proteinExistence type="inferred from homology"/>
<dbReference type="InterPro" id="IPR008927">
    <property type="entry name" value="6-PGluconate_DH-like_C_sf"/>
</dbReference>
<evidence type="ECO:0000256" key="2">
    <source>
        <dbReference type="ARBA" id="ARBA00023002"/>
    </source>
</evidence>
<keyword evidence="3 5" id="KW-0520">NAD</keyword>
<feature type="domain" description="Glycerol-3-phosphate dehydrogenase NAD-dependent C-terminal" evidence="9">
    <location>
        <begin position="284"/>
        <end position="370"/>
    </location>
</feature>
<name>A0A834T645_9FABA</name>